<evidence type="ECO:0000256" key="1">
    <source>
        <dbReference type="SAM" id="SignalP"/>
    </source>
</evidence>
<dbReference type="Proteomes" id="UP001281003">
    <property type="component" value="Unassembled WGS sequence"/>
</dbReference>
<dbReference type="SUPFAM" id="SSF101898">
    <property type="entry name" value="NHL repeat"/>
    <property type="match status" value="1"/>
</dbReference>
<sequence length="421" mass="47954">MRPSTLITSVVAAATAVAAIPVSACPEFNKEGFAIKYPRLYPTAAAWDPATCLLFVGSRVEPKVIVYDPYKDHILREIEIPGLEPKSDYQISSIHWDMYTAWWTFLATRGNWEDLRDPTQAGNTIIARYDFSKDRFLWTIDLEGRMKDWAYKKAKWGGFHGLEVDDRGQVYFAGTFQGSRDHWGNIPPTTSIVFRVPGKHVNIRGLVAVPGSYRLMTHSTDTGYLGMFNMGCEDNDVVPKWLTSDCMSANVKILDIQSMTLPPKYLENNVMLLTSPTQGVQVMQSFGWKWQPDDILNKHPAYQHTFGIIPPTFRMRAEGAFPSDTVQVGPSSVYVMWGHKVGHNFHGRVKDEKTWFFEDITEAVEEALIIKVRDGTDGQPTDWNNPDIYPSADQMDERARLQDGWHLNKEWKWKGCDGYRS</sequence>
<proteinExistence type="predicted"/>
<accession>A0AAE0PJM6</accession>
<evidence type="ECO:0000313" key="3">
    <source>
        <dbReference type="Proteomes" id="UP001281003"/>
    </source>
</evidence>
<name>A0AAE0PJM6_SORBR</name>
<keyword evidence="1" id="KW-0732">Signal</keyword>
<gene>
    <name evidence="2" type="ORF">B0T20DRAFT_495361</name>
</gene>
<feature type="signal peptide" evidence="1">
    <location>
        <begin position="1"/>
        <end position="19"/>
    </location>
</feature>
<keyword evidence="3" id="KW-1185">Reference proteome</keyword>
<reference evidence="2" key="1">
    <citation type="journal article" date="2023" name="Mol. Phylogenet. Evol.">
        <title>Genome-scale phylogeny and comparative genomics of the fungal order Sordariales.</title>
        <authorList>
            <person name="Hensen N."/>
            <person name="Bonometti L."/>
            <person name="Westerberg I."/>
            <person name="Brannstrom I.O."/>
            <person name="Guillou S."/>
            <person name="Cros-Aarteil S."/>
            <person name="Calhoun S."/>
            <person name="Haridas S."/>
            <person name="Kuo A."/>
            <person name="Mondo S."/>
            <person name="Pangilinan J."/>
            <person name="Riley R."/>
            <person name="LaButti K."/>
            <person name="Andreopoulos B."/>
            <person name="Lipzen A."/>
            <person name="Chen C."/>
            <person name="Yan M."/>
            <person name="Daum C."/>
            <person name="Ng V."/>
            <person name="Clum A."/>
            <person name="Steindorff A."/>
            <person name="Ohm R.A."/>
            <person name="Martin F."/>
            <person name="Silar P."/>
            <person name="Natvig D.O."/>
            <person name="Lalanne C."/>
            <person name="Gautier V."/>
            <person name="Ament-Velasquez S.L."/>
            <person name="Kruys A."/>
            <person name="Hutchinson M.I."/>
            <person name="Powell A.J."/>
            <person name="Barry K."/>
            <person name="Miller A.N."/>
            <person name="Grigoriev I.V."/>
            <person name="Debuchy R."/>
            <person name="Gladieux P."/>
            <person name="Hiltunen Thoren M."/>
            <person name="Johannesson H."/>
        </authorList>
    </citation>
    <scope>NUCLEOTIDE SEQUENCE</scope>
    <source>
        <strain evidence="2">FGSC 1904</strain>
    </source>
</reference>
<evidence type="ECO:0000313" key="2">
    <source>
        <dbReference type="EMBL" id="KAK3401104.1"/>
    </source>
</evidence>
<dbReference type="AlphaFoldDB" id="A0AAE0PJM6"/>
<organism evidence="2 3">
    <name type="scientific">Sordaria brevicollis</name>
    <dbReference type="NCBI Taxonomy" id="83679"/>
    <lineage>
        <taxon>Eukaryota</taxon>
        <taxon>Fungi</taxon>
        <taxon>Dikarya</taxon>
        <taxon>Ascomycota</taxon>
        <taxon>Pezizomycotina</taxon>
        <taxon>Sordariomycetes</taxon>
        <taxon>Sordariomycetidae</taxon>
        <taxon>Sordariales</taxon>
        <taxon>Sordariaceae</taxon>
        <taxon>Sordaria</taxon>
    </lineage>
</organism>
<protein>
    <submittedName>
        <fullName evidence="2">Uncharacterized protein</fullName>
    </submittedName>
</protein>
<dbReference type="EMBL" id="JAUTDP010000003">
    <property type="protein sequence ID" value="KAK3401104.1"/>
    <property type="molecule type" value="Genomic_DNA"/>
</dbReference>
<feature type="chain" id="PRO_5042271400" evidence="1">
    <location>
        <begin position="20"/>
        <end position="421"/>
    </location>
</feature>
<comment type="caution">
    <text evidence="2">The sequence shown here is derived from an EMBL/GenBank/DDBJ whole genome shotgun (WGS) entry which is preliminary data.</text>
</comment>
<reference evidence="2" key="2">
    <citation type="submission" date="2023-07" db="EMBL/GenBank/DDBJ databases">
        <authorList>
            <consortium name="Lawrence Berkeley National Laboratory"/>
            <person name="Haridas S."/>
            <person name="Hensen N."/>
            <person name="Bonometti L."/>
            <person name="Westerberg I."/>
            <person name="Brannstrom I.O."/>
            <person name="Guillou S."/>
            <person name="Cros-Aarteil S."/>
            <person name="Calhoun S."/>
            <person name="Kuo A."/>
            <person name="Mondo S."/>
            <person name="Pangilinan J."/>
            <person name="Riley R."/>
            <person name="LaButti K."/>
            <person name="Andreopoulos B."/>
            <person name="Lipzen A."/>
            <person name="Chen C."/>
            <person name="Yanf M."/>
            <person name="Daum C."/>
            <person name="Ng V."/>
            <person name="Clum A."/>
            <person name="Steindorff A."/>
            <person name="Ohm R."/>
            <person name="Martin F."/>
            <person name="Silar P."/>
            <person name="Natvig D."/>
            <person name="Lalanne C."/>
            <person name="Gautier V."/>
            <person name="Ament-velasquez S.L."/>
            <person name="Kruys A."/>
            <person name="Hutchinson M.I."/>
            <person name="Powell A.J."/>
            <person name="Barry K."/>
            <person name="Miller A.N."/>
            <person name="Grigoriev I.V."/>
            <person name="Debuchy R."/>
            <person name="Gladieux P."/>
            <person name="Thoren M.H."/>
            <person name="Johannesson H."/>
        </authorList>
    </citation>
    <scope>NUCLEOTIDE SEQUENCE</scope>
    <source>
        <strain evidence="2">FGSC 1904</strain>
    </source>
</reference>